<dbReference type="EMBL" id="QGKY02000190">
    <property type="protein sequence ID" value="KAF2590025.1"/>
    <property type="molecule type" value="Genomic_DNA"/>
</dbReference>
<organism evidence="2">
    <name type="scientific">Brassica cretica</name>
    <name type="common">Mustard</name>
    <dbReference type="NCBI Taxonomy" id="69181"/>
    <lineage>
        <taxon>Eukaryota</taxon>
        <taxon>Viridiplantae</taxon>
        <taxon>Streptophyta</taxon>
        <taxon>Embryophyta</taxon>
        <taxon>Tracheophyta</taxon>
        <taxon>Spermatophyta</taxon>
        <taxon>Magnoliopsida</taxon>
        <taxon>eudicotyledons</taxon>
        <taxon>Gunneridae</taxon>
        <taxon>Pentapetalae</taxon>
        <taxon>rosids</taxon>
        <taxon>malvids</taxon>
        <taxon>Brassicales</taxon>
        <taxon>Brassicaceae</taxon>
        <taxon>Brassiceae</taxon>
        <taxon>Brassica</taxon>
    </lineage>
</organism>
<dbReference type="AlphaFoldDB" id="A0A8S9K6H4"/>
<sequence>MAMQYISHSNETERRARILRVQQSIELEKSNPPAVLTKISHNLEKEKGHVFGYGVSESASGETRTAAHALTAPAGERIHSSAEVQLSGESISPASAPKRPAVFTIGASGSSQTGSSRGRRNGRNRPPAWRMVGKVGIEEAITRGWSGDTSGVTSSVMDRLSRCRRELSRWKKSSQFNSLTKIQRLQKELEFEIAKVWPSARKMKLKCLIPLLKRTRLGSLKSNSPWISKIQMCGVLQKMVCIRREVATKCCL</sequence>
<evidence type="ECO:0000313" key="2">
    <source>
        <dbReference type="EMBL" id="KAF2590025.1"/>
    </source>
</evidence>
<protein>
    <submittedName>
        <fullName evidence="2">Uncharacterized protein</fullName>
    </submittedName>
</protein>
<feature type="region of interest" description="Disordered" evidence="1">
    <location>
        <begin position="86"/>
        <end position="128"/>
    </location>
</feature>
<gene>
    <name evidence="2" type="ORF">F2Q70_00039917</name>
</gene>
<comment type="caution">
    <text evidence="2">The sequence shown here is derived from an EMBL/GenBank/DDBJ whole genome shotgun (WGS) entry which is preliminary data.</text>
</comment>
<proteinExistence type="predicted"/>
<feature type="compositionally biased region" description="Low complexity" evidence="1">
    <location>
        <begin position="106"/>
        <end position="116"/>
    </location>
</feature>
<evidence type="ECO:0000256" key="1">
    <source>
        <dbReference type="SAM" id="MobiDB-lite"/>
    </source>
</evidence>
<name>A0A8S9K6H4_BRACR</name>
<reference evidence="2" key="1">
    <citation type="submission" date="2019-12" db="EMBL/GenBank/DDBJ databases">
        <title>Genome sequencing and annotation of Brassica cretica.</title>
        <authorList>
            <person name="Studholme D.J."/>
            <person name="Sarris P.F."/>
        </authorList>
    </citation>
    <scope>NUCLEOTIDE SEQUENCE</scope>
    <source>
        <strain evidence="2">PFS-102/07</strain>
        <tissue evidence="2">Leaf</tissue>
    </source>
</reference>
<accession>A0A8S9K6H4</accession>